<accession>A0A975BB46</accession>
<gene>
    <name evidence="1" type="ORF">dnl_47590</name>
</gene>
<proteinExistence type="predicted"/>
<dbReference type="RefSeq" id="WP_207688325.1">
    <property type="nucleotide sequence ID" value="NZ_CP061799.1"/>
</dbReference>
<dbReference type="AlphaFoldDB" id="A0A975BB46"/>
<evidence type="ECO:0000313" key="2">
    <source>
        <dbReference type="Proteomes" id="UP000663720"/>
    </source>
</evidence>
<sequence>MLSSIQISIPEELANRLKPMQEQIPHILELGLRRFNASAQYAFEGADDVLEFLAGLPEPEDIMKLHPSESFQARISSLLEKNRDTGLSLQEEREWEKYQYLEHLVRMAKAKACIRLKKTRQ</sequence>
<reference evidence="1" key="1">
    <citation type="journal article" date="2021" name="Microb. Physiol.">
        <title>Proteogenomic Insights into the Physiology of Marine, Sulfate-Reducing, Filamentous Desulfonema limicola and Desulfonema magnum.</title>
        <authorList>
            <person name="Schnaars V."/>
            <person name="Wohlbrand L."/>
            <person name="Scheve S."/>
            <person name="Hinrichs C."/>
            <person name="Reinhardt R."/>
            <person name="Rabus R."/>
        </authorList>
    </citation>
    <scope>NUCLEOTIDE SEQUENCE</scope>
    <source>
        <strain evidence="1">5ac10</strain>
    </source>
</reference>
<name>A0A975BB46_9BACT</name>
<evidence type="ECO:0000313" key="1">
    <source>
        <dbReference type="EMBL" id="QTA82384.1"/>
    </source>
</evidence>
<dbReference type="EMBL" id="CP061799">
    <property type="protein sequence ID" value="QTA82384.1"/>
    <property type="molecule type" value="Genomic_DNA"/>
</dbReference>
<organism evidence="1 2">
    <name type="scientific">Desulfonema limicola</name>
    <dbReference type="NCBI Taxonomy" id="45656"/>
    <lineage>
        <taxon>Bacteria</taxon>
        <taxon>Pseudomonadati</taxon>
        <taxon>Thermodesulfobacteriota</taxon>
        <taxon>Desulfobacteria</taxon>
        <taxon>Desulfobacterales</taxon>
        <taxon>Desulfococcaceae</taxon>
        <taxon>Desulfonema</taxon>
    </lineage>
</organism>
<protein>
    <submittedName>
        <fullName evidence="1">Uncharacterized protein</fullName>
    </submittedName>
</protein>
<dbReference type="Proteomes" id="UP000663720">
    <property type="component" value="Chromosome"/>
</dbReference>
<keyword evidence="2" id="KW-1185">Reference proteome</keyword>
<dbReference type="KEGG" id="dli:dnl_47590"/>